<reference evidence="2" key="1">
    <citation type="journal article" date="2023" name="Mol. Biol. Evol.">
        <title>Third-Generation Sequencing Reveals the Adaptive Role of the Epigenome in Three Deep-Sea Polychaetes.</title>
        <authorList>
            <person name="Perez M."/>
            <person name="Aroh O."/>
            <person name="Sun Y."/>
            <person name="Lan Y."/>
            <person name="Juniper S.K."/>
            <person name="Young C.R."/>
            <person name="Angers B."/>
            <person name="Qian P.Y."/>
        </authorList>
    </citation>
    <scope>NUCLEOTIDE SEQUENCE</scope>
    <source>
        <strain evidence="2">P08H-3</strain>
    </source>
</reference>
<sequence>MYSFTNVVSLSRGLHSVARQNATRLVRCGQRRSMSTSEEEKGGFNFLAWIGGAAGVIYLGSLGWSAISLRKSIIETGHDRKAALRHD</sequence>
<organism evidence="2 3">
    <name type="scientific">Paralvinella palmiformis</name>
    <dbReference type="NCBI Taxonomy" id="53620"/>
    <lineage>
        <taxon>Eukaryota</taxon>
        <taxon>Metazoa</taxon>
        <taxon>Spiralia</taxon>
        <taxon>Lophotrochozoa</taxon>
        <taxon>Annelida</taxon>
        <taxon>Polychaeta</taxon>
        <taxon>Sedentaria</taxon>
        <taxon>Canalipalpata</taxon>
        <taxon>Terebellida</taxon>
        <taxon>Terebelliformia</taxon>
        <taxon>Alvinellidae</taxon>
        <taxon>Paralvinella</taxon>
    </lineage>
</organism>
<evidence type="ECO:0000256" key="1">
    <source>
        <dbReference type="SAM" id="Phobius"/>
    </source>
</evidence>
<name>A0AAD9NGQ6_9ANNE</name>
<dbReference type="Proteomes" id="UP001208570">
    <property type="component" value="Unassembled WGS sequence"/>
</dbReference>
<keyword evidence="3" id="KW-1185">Reference proteome</keyword>
<keyword evidence="1" id="KW-1133">Transmembrane helix</keyword>
<proteinExistence type="predicted"/>
<keyword evidence="1" id="KW-0812">Transmembrane</keyword>
<gene>
    <name evidence="2" type="ORF">LSH36_38g04045</name>
</gene>
<keyword evidence="1" id="KW-0472">Membrane</keyword>
<accession>A0AAD9NGQ6</accession>
<evidence type="ECO:0000313" key="2">
    <source>
        <dbReference type="EMBL" id="KAK2166524.1"/>
    </source>
</evidence>
<dbReference type="AlphaFoldDB" id="A0AAD9NGQ6"/>
<dbReference type="EMBL" id="JAODUP010000038">
    <property type="protein sequence ID" value="KAK2166524.1"/>
    <property type="molecule type" value="Genomic_DNA"/>
</dbReference>
<evidence type="ECO:0000313" key="3">
    <source>
        <dbReference type="Proteomes" id="UP001208570"/>
    </source>
</evidence>
<feature type="transmembrane region" description="Helical" evidence="1">
    <location>
        <begin position="46"/>
        <end position="67"/>
    </location>
</feature>
<comment type="caution">
    <text evidence="2">The sequence shown here is derived from an EMBL/GenBank/DDBJ whole genome shotgun (WGS) entry which is preliminary data.</text>
</comment>
<protein>
    <submittedName>
        <fullName evidence="2">Uncharacterized protein</fullName>
    </submittedName>
</protein>